<dbReference type="PANTHER" id="PTHR21700:SF3">
    <property type="entry name" value="TRANSTHYRETIN-LIKE PROTEIN 5"/>
    <property type="match status" value="1"/>
</dbReference>
<protein>
    <submittedName>
        <fullName evidence="7">Uncharacterized protein</fullName>
    </submittedName>
</protein>
<dbReference type="Proteomes" id="UP000887540">
    <property type="component" value="Unplaced"/>
</dbReference>
<feature type="signal peptide" evidence="5">
    <location>
        <begin position="1"/>
        <end position="17"/>
    </location>
</feature>
<dbReference type="PANTHER" id="PTHR21700">
    <property type="entry name" value="TRANSTHYRETIN-LIKE FAMILY PROTEIN-RELATED"/>
    <property type="match status" value="1"/>
</dbReference>
<evidence type="ECO:0000256" key="2">
    <source>
        <dbReference type="ARBA" id="ARBA00010112"/>
    </source>
</evidence>
<keyword evidence="3" id="KW-0964">Secreted</keyword>
<accession>A0A914DNH6</accession>
<proteinExistence type="inferred from homology"/>
<dbReference type="WBParaSite" id="ACRNAN_scaffold3083.g31095.t1">
    <property type="protein sequence ID" value="ACRNAN_scaffold3083.g31095.t1"/>
    <property type="gene ID" value="ACRNAN_scaffold3083.g31095"/>
</dbReference>
<name>A0A914DNH6_9BILA</name>
<keyword evidence="4 5" id="KW-0732">Signal</keyword>
<evidence type="ECO:0000313" key="7">
    <source>
        <dbReference type="WBParaSite" id="ACRNAN_scaffold3083.g31095.t1"/>
    </source>
</evidence>
<dbReference type="Pfam" id="PF01060">
    <property type="entry name" value="TTR-52"/>
    <property type="match status" value="1"/>
</dbReference>
<dbReference type="InterPro" id="IPR001534">
    <property type="entry name" value="Transthyretin-like"/>
</dbReference>
<dbReference type="GO" id="GO:0005576">
    <property type="term" value="C:extracellular region"/>
    <property type="evidence" value="ECO:0007669"/>
    <property type="project" value="UniProtKB-SubCell"/>
</dbReference>
<comment type="subcellular location">
    <subcellularLocation>
        <location evidence="1">Secreted</location>
    </subcellularLocation>
</comment>
<evidence type="ECO:0000256" key="5">
    <source>
        <dbReference type="SAM" id="SignalP"/>
    </source>
</evidence>
<evidence type="ECO:0000256" key="1">
    <source>
        <dbReference type="ARBA" id="ARBA00004613"/>
    </source>
</evidence>
<organism evidence="6 7">
    <name type="scientific">Acrobeloides nanus</name>
    <dbReference type="NCBI Taxonomy" id="290746"/>
    <lineage>
        <taxon>Eukaryota</taxon>
        <taxon>Metazoa</taxon>
        <taxon>Ecdysozoa</taxon>
        <taxon>Nematoda</taxon>
        <taxon>Chromadorea</taxon>
        <taxon>Rhabditida</taxon>
        <taxon>Tylenchina</taxon>
        <taxon>Cephalobomorpha</taxon>
        <taxon>Cephaloboidea</taxon>
        <taxon>Cephalobidae</taxon>
        <taxon>Acrobeloides</taxon>
    </lineage>
</organism>
<feature type="chain" id="PRO_5037295356" evidence="5">
    <location>
        <begin position="18"/>
        <end position="142"/>
    </location>
</feature>
<evidence type="ECO:0000313" key="6">
    <source>
        <dbReference type="Proteomes" id="UP000887540"/>
    </source>
</evidence>
<keyword evidence="6" id="KW-1185">Reference proteome</keyword>
<evidence type="ECO:0000256" key="4">
    <source>
        <dbReference type="ARBA" id="ARBA00022729"/>
    </source>
</evidence>
<dbReference type="GO" id="GO:0009986">
    <property type="term" value="C:cell surface"/>
    <property type="evidence" value="ECO:0007669"/>
    <property type="project" value="InterPro"/>
</dbReference>
<comment type="similarity">
    <text evidence="2">Belongs to the nematode transthyretin-like family.</text>
</comment>
<evidence type="ECO:0000256" key="3">
    <source>
        <dbReference type="ARBA" id="ARBA00022525"/>
    </source>
</evidence>
<dbReference type="InterPro" id="IPR038479">
    <property type="entry name" value="Transthyretin-like_sf"/>
</dbReference>
<dbReference type="Gene3D" id="2.60.40.3330">
    <property type="match status" value="1"/>
</dbReference>
<reference evidence="7" key="1">
    <citation type="submission" date="2022-11" db="UniProtKB">
        <authorList>
            <consortium name="WormBaseParasite"/>
        </authorList>
    </citation>
    <scope>IDENTIFICATION</scope>
</reference>
<dbReference type="AlphaFoldDB" id="A0A914DNH6"/>
<sequence length="142" mass="15628">MLKIFILLSLLVAATLANLSVRPDQSVGVRGTLHCKGKPASNILVKIYDHDTLTIDDKIASGRTDGQGRFEISGTANEVSRITPKLNIYHDCDDWKPCQRKVSIYIPKSYVTYGGTAKKTYDAGTIELAGQFAGEERDCLHK</sequence>